<dbReference type="InterPro" id="IPR044060">
    <property type="entry name" value="Bacterial_rp_domain"/>
</dbReference>
<proteinExistence type="predicted"/>
<dbReference type="Proteomes" id="UP001595886">
    <property type="component" value="Unassembled WGS sequence"/>
</dbReference>
<protein>
    <recommendedName>
        <fullName evidence="1">Bacterial repeat domain-containing protein</fullName>
    </recommendedName>
</protein>
<evidence type="ECO:0000313" key="2">
    <source>
        <dbReference type="EMBL" id="MFC4818972.1"/>
    </source>
</evidence>
<dbReference type="Pfam" id="PF17164">
    <property type="entry name" value="DUF5122"/>
    <property type="match status" value="4"/>
</dbReference>
<feature type="domain" description="Bacterial repeat" evidence="1">
    <location>
        <begin position="2180"/>
        <end position="2253"/>
    </location>
</feature>
<dbReference type="NCBIfam" id="TIGR02608">
    <property type="entry name" value="delta_60_rpt"/>
    <property type="match status" value="5"/>
</dbReference>
<feature type="domain" description="Bacterial repeat" evidence="1">
    <location>
        <begin position="2029"/>
        <end position="2099"/>
    </location>
</feature>
<feature type="domain" description="Bacterial repeat" evidence="1">
    <location>
        <begin position="819"/>
        <end position="887"/>
    </location>
</feature>
<feature type="domain" description="Bacterial repeat" evidence="1">
    <location>
        <begin position="2412"/>
        <end position="2476"/>
    </location>
</feature>
<feature type="domain" description="Bacterial repeat" evidence="1">
    <location>
        <begin position="1268"/>
        <end position="1338"/>
    </location>
</feature>
<dbReference type="SUPFAM" id="SSF50952">
    <property type="entry name" value="Soluble quinoprotein glucose dehydrogenase"/>
    <property type="match status" value="1"/>
</dbReference>
<feature type="domain" description="Bacterial repeat" evidence="1">
    <location>
        <begin position="1597"/>
        <end position="1643"/>
    </location>
</feature>
<feature type="domain" description="Bacterial repeat" evidence="1">
    <location>
        <begin position="966"/>
        <end position="1037"/>
    </location>
</feature>
<feature type="domain" description="Bacterial repeat" evidence="1">
    <location>
        <begin position="1120"/>
        <end position="1188"/>
    </location>
</feature>
<evidence type="ECO:0000259" key="1">
    <source>
        <dbReference type="Pfam" id="PF18998"/>
    </source>
</evidence>
<keyword evidence="3" id="KW-1185">Reference proteome</keyword>
<dbReference type="Pfam" id="PF18998">
    <property type="entry name" value="Flg_new_2"/>
    <property type="match status" value="14"/>
</dbReference>
<feature type="domain" description="Bacterial repeat" evidence="1">
    <location>
        <begin position="1953"/>
        <end position="2021"/>
    </location>
</feature>
<evidence type="ECO:0000313" key="3">
    <source>
        <dbReference type="Proteomes" id="UP001595886"/>
    </source>
</evidence>
<dbReference type="EMBL" id="JBHSHD010000002">
    <property type="protein sequence ID" value="MFC4818972.1"/>
    <property type="molecule type" value="Genomic_DNA"/>
</dbReference>
<sequence>MGEPDPSFGDGGTQTVAFNLAGDLPGGQKHDIAWAMAKSPDGRIYQAGALDNGGGTFKLGLTRFSPDGAVDFSFGVGGKITYQHPGLTSLLVLDMVFHPTTGRFLVTGAATRTGSPDVGMLTCRFYADGSIDTTFATTGPDPLPGCRFIKMGEHAVAKSLVIQPSGRVVIAGYTVVNGLERAVIARLLPNGALDDGLYGVEFGDNGIRIPFPATPKGNLFEDLALSPDGTIVAVGTFDVGGDSSFLVARFNDYGVLDQSLKGIGVTAVQFNDGGANQDKGQAVHVFDDNSILVLGNVEHANGFHPALLRLKQDGTPDDTFGPNQPADGKSIFKVCNNCNVQAWDFRVHPNGWIYVGGAYSSIGMFAARFNAGGLVDLGWNQNQGFTIVDFGGQPADTAFRVDLQGSRLVLSGATDTGGAAGLNYAIARLDHGSGQLFAVTPKVAAPGGGTIAPNAVQPVIHSGHVAFTVAPSPNRTIQKVTGCGGALIGNVYTTAPVTDDCTVTAYFSTNVELNYYAGAGGWLQGDVAHIVQNVPYGGSGTQVQAFAAEGFQFKRWSDGNLNNPRIDVNVTQNKSVEAEFEVRSYKVALVPTPAAGGTVTPDVGQLIEHGSKGLFTIAPKPGYGVAGIGGCGSVGSLVGNVYQTVPVTENCIAPVNFAASDAHYTLRYRQGLHCALIDADPNGLVEQVVASGHDGDFVKVTGQPGYVFLKWSDGSTDPIRKDDSVFDHLDVTAECVAENSLIHTVTPVSGSGGALSPVASVLVADGYVTKFEVLPSEGFAIDSVSGCGAGTLEGNVYTTGKVTTDCAVEASFVATDAQYSLQYAPGIGGEVEGTAVQVVKSGGWGTPVEAVPHPGRVFLQWSDGVTDNPRQDKYVIADVEVTAEFAEAGALTVTPFAGLGGTIAPDKIQVVKESDVLAFVVTPVAGYAIAGVSGCSGTLDGKTYTTGAIAQSCMVQAWFEPTDEAYLLKYAAGPNGSLDNGQPVVEASAPSGGDGPWVTAVPADGYVFVQWSDGVAQNPRQDTGVVADVDVVAQFVPEGSLIVTPIVEGVGGTLDPSLKQVVSVGELAQFAVLPLPGFAIDEVAGTCGGALVGKLYTTVAVTQSCTVKARFKPSGEMFALKYEAGPNGTVNGGAEVLDSIIAGGTGPDVFAEPEPGYVFTHWSDGSQQNPRVDANLVGPISVIANFAPEGSVVVTPKAGLGGSIEPWIAQVVNPGTAVAFQVLPGPGFAIAGVAGTCGGQLAGKTFTTVPVAQHCTVEADFVPSQAMYSLKYTAGANGKVNDQAVVSEPHVIAGGTGPEVMAQPDPGYVFVQWSDGVTDNPRIDANLIGDVDVTAIFAVQGSLTVTPVVIGGVGGALSPGDVQIVAPGAIVQFEVLPQPGYAIGSSQSDCGGMLVGKLYTTAPIAANCAVEVAFVPSDATFTLTYMAGENGSIDNGQDVVVASNVPAGGSGPLVTATPDPGYFFVTWSDGSTENPRVDASIVGDVDVTAIFAPQGWRVVTPSVIGFNGFITPNLPQAVAPGESAVFTVSPHEGFAIGAVEGTCGGSLQGKLFTTQPVAENCTVVASFVPSDATYHLVYSTNGNGWVNLQDFLEFEVPSGGTGPMIEASPFDGYSFVGWSDGSTDNPRIDANVVAGLDVVALFAPEGSVMVTPVVVGGFGGSLQPGDAQFVPIGGTTQFTLLPSEGHAIGSVGGTCGGSLAGKLYTTDPVTDHCTVEVSFVESDAQYMLTYVPGPGGEVIGEQVQQVISGGTGSPVKAQPLPGHFFVKWSDGWMEDERQDANVVSDIEVTAQFAADGTPVWTVTPSWEGGGTLLPNAAFPVIDGEAAVLTVAPNLGFGIGSVSGCGGQLVGNQYVTAPVAADCEVHAVFVASEATYTLTYTAGANGQVNGAAQVQFAEVPSGGAGDWVTATPAAGYAFVKWSDGSTDNPRQDTNVVSDLDVTAQFATEGASVWTVTSSAGAGGTVSPLGDVQIVDGETAQFTITPNDGFAIGPIDGTCGGVLQGNVFTTNPVIGDCTVEVTFVQGNAQFTLTYVAGPNGAINGDLPMLSQNVPAGGDGPLVTATPAAGYAFVKWSDGSTDNPRQDTNVAADVEVTAQFVADGTPIWTVTPSWEGSGTLLPNAAFPVVDGDNAVLTMAPDLGFGVGSIAGCDGQPIGNQYVTAPVTADCEVHAVFFASNATYTLTYTAGAHGQVNGAPQVQFGGIPSGGDGPAAVDAQPAAGYVFVAWSDGSTDNPRLDTHVMADIDVTAQFAPVGTPIHLVTPKWSLGGALNPAVDVPVAEGGSAQFTLVPQNGYGIVDVGGSCGGSRVGNVYTTDPIVADCTVEAAFAPSAEIFSVTYIAGPNGTINGNLPMLSQNVQAGGDGPLVTATPAVGYAFVKWSDGNTDNPRQDTHVAGDIEVTAQFAEIGAQTWTVTSSAAAGGTVSPIGDVQVVDGETAQFTITPNDGYAVESVGGTCGGSRVGNVFTTNPVTGPCTVEIAFVYDRIFGNGFDAGGGNP</sequence>
<comment type="caution">
    <text evidence="2">The sequence shown here is derived from an EMBL/GenBank/DDBJ whole genome shotgun (WGS) entry which is preliminary data.</text>
</comment>
<dbReference type="InterPro" id="IPR011041">
    <property type="entry name" value="Quinoprot_gluc/sorb_DH_b-prop"/>
</dbReference>
<dbReference type="Gene3D" id="2.80.10.50">
    <property type="match status" value="2"/>
</dbReference>
<feature type="domain" description="Bacterial repeat" evidence="1">
    <location>
        <begin position="1422"/>
        <end position="1493"/>
    </location>
</feature>
<reference evidence="3" key="1">
    <citation type="journal article" date="2019" name="Int. J. Syst. Evol. Microbiol.">
        <title>The Global Catalogue of Microorganisms (GCM) 10K type strain sequencing project: providing services to taxonomists for standard genome sequencing and annotation.</title>
        <authorList>
            <consortium name="The Broad Institute Genomics Platform"/>
            <consortium name="The Broad Institute Genome Sequencing Center for Infectious Disease"/>
            <person name="Wu L."/>
            <person name="Ma J."/>
        </authorList>
    </citation>
    <scope>NUCLEOTIDE SEQUENCE [LARGE SCALE GENOMIC DNA]</scope>
    <source>
        <strain evidence="3">CCUG 30340</strain>
    </source>
</reference>
<dbReference type="InterPro" id="IPR013431">
    <property type="entry name" value="Delta_60_rpt"/>
</dbReference>
<accession>A0ABV9QPV8</accession>
<name>A0ABV9QPV8_9GAMM</name>
<feature type="domain" description="Bacterial repeat" evidence="1">
    <location>
        <begin position="532"/>
        <end position="582"/>
    </location>
</feature>
<feature type="domain" description="Bacterial repeat" evidence="1">
    <location>
        <begin position="1726"/>
        <end position="1795"/>
    </location>
</feature>
<organism evidence="2 3">
    <name type="scientific">Dokdonella ginsengisoli</name>
    <dbReference type="NCBI Taxonomy" id="363846"/>
    <lineage>
        <taxon>Bacteria</taxon>
        <taxon>Pseudomonadati</taxon>
        <taxon>Pseudomonadota</taxon>
        <taxon>Gammaproteobacteria</taxon>
        <taxon>Lysobacterales</taxon>
        <taxon>Rhodanobacteraceae</taxon>
        <taxon>Dokdonella</taxon>
    </lineage>
</organism>
<feature type="domain" description="Bacterial repeat" evidence="1">
    <location>
        <begin position="2335"/>
        <end position="2406"/>
    </location>
</feature>
<feature type="domain" description="Bacterial repeat" evidence="1">
    <location>
        <begin position="1875"/>
        <end position="1946"/>
    </location>
</feature>
<gene>
    <name evidence="2" type="ORF">ACFO6Q_01480</name>
</gene>